<dbReference type="STRING" id="1850517.A8708_08685"/>
<dbReference type="GO" id="GO:0016491">
    <property type="term" value="F:oxidoreductase activity"/>
    <property type="evidence" value="ECO:0007669"/>
    <property type="project" value="UniProtKB-KW"/>
</dbReference>
<comment type="caution">
    <text evidence="4">The sequence shown here is derived from an EMBL/GenBank/DDBJ whole genome shotgun (WGS) entry which is preliminary data.</text>
</comment>
<evidence type="ECO:0000313" key="5">
    <source>
        <dbReference type="Proteomes" id="UP000078454"/>
    </source>
</evidence>
<keyword evidence="5" id="KW-1185">Reference proteome</keyword>
<name>A0A198ANY0_9BACL</name>
<dbReference type="InterPro" id="IPR020904">
    <property type="entry name" value="Sc_DH/Rdtase_CS"/>
</dbReference>
<dbReference type="PROSITE" id="PS00061">
    <property type="entry name" value="ADH_SHORT"/>
    <property type="match status" value="1"/>
</dbReference>
<protein>
    <submittedName>
        <fullName evidence="4">Oxidoreductase</fullName>
    </submittedName>
</protein>
<dbReference type="Proteomes" id="UP000078454">
    <property type="component" value="Unassembled WGS sequence"/>
</dbReference>
<comment type="similarity">
    <text evidence="1">Belongs to the short-chain dehydrogenases/reductases (SDR) family.</text>
</comment>
<dbReference type="EMBL" id="LYPB01000044">
    <property type="protein sequence ID" value="OAS22701.1"/>
    <property type="molecule type" value="Genomic_DNA"/>
</dbReference>
<dbReference type="PANTHER" id="PTHR42879">
    <property type="entry name" value="3-OXOACYL-(ACYL-CARRIER-PROTEIN) REDUCTASE"/>
    <property type="match status" value="1"/>
</dbReference>
<dbReference type="PANTHER" id="PTHR42879:SF2">
    <property type="entry name" value="3-OXOACYL-[ACYL-CARRIER-PROTEIN] REDUCTASE FABG"/>
    <property type="match status" value="1"/>
</dbReference>
<gene>
    <name evidence="4" type="ORF">A8708_08685</name>
</gene>
<dbReference type="PRINTS" id="PR00080">
    <property type="entry name" value="SDRFAMILY"/>
</dbReference>
<dbReference type="RefSeq" id="WP_068662041.1">
    <property type="nucleotide sequence ID" value="NZ_LYPB01000044.1"/>
</dbReference>
<evidence type="ECO:0000313" key="4">
    <source>
        <dbReference type="EMBL" id="OAS22701.1"/>
    </source>
</evidence>
<accession>A0A198ANY0</accession>
<evidence type="ECO:0000259" key="3">
    <source>
        <dbReference type="SMART" id="SM00822"/>
    </source>
</evidence>
<dbReference type="Pfam" id="PF13561">
    <property type="entry name" value="adh_short_C2"/>
    <property type="match status" value="1"/>
</dbReference>
<feature type="domain" description="Ketoreductase" evidence="3">
    <location>
        <begin position="9"/>
        <end position="192"/>
    </location>
</feature>
<dbReference type="InterPro" id="IPR050259">
    <property type="entry name" value="SDR"/>
</dbReference>
<dbReference type="InterPro" id="IPR002347">
    <property type="entry name" value="SDR_fam"/>
</dbReference>
<dbReference type="OrthoDB" id="9803333at2"/>
<dbReference type="Gene3D" id="3.40.50.720">
    <property type="entry name" value="NAD(P)-binding Rossmann-like Domain"/>
    <property type="match status" value="1"/>
</dbReference>
<dbReference type="GO" id="GO:0008206">
    <property type="term" value="P:bile acid metabolic process"/>
    <property type="evidence" value="ECO:0007669"/>
    <property type="project" value="UniProtKB-ARBA"/>
</dbReference>
<dbReference type="InterPro" id="IPR036291">
    <property type="entry name" value="NAD(P)-bd_dom_sf"/>
</dbReference>
<reference evidence="4 5" key="1">
    <citation type="submission" date="2016-05" db="EMBL/GenBank/DDBJ databases">
        <title>Paenibacillus sp. 1ZS3-15 nov., isolated from the rhizosphere soil.</title>
        <authorList>
            <person name="Zhang X.X."/>
            <person name="Zhang J."/>
        </authorList>
    </citation>
    <scope>NUCLEOTIDE SEQUENCE [LARGE SCALE GENOMIC DNA]</scope>
    <source>
        <strain evidence="4 5">1ZS3-15</strain>
    </source>
</reference>
<dbReference type="SUPFAM" id="SSF51735">
    <property type="entry name" value="NAD(P)-binding Rossmann-fold domains"/>
    <property type="match status" value="1"/>
</dbReference>
<sequence>MYEITLTGKIALVTGSNAGIGRAIAQALAANGAKVGVNCLSNIAQGEETVAAIREAGGEAILVQADVTDSEQIDRLVNEVEEAFGGSIDILVNNAGHLVQRVPNTEMTEEMYERILNVNLKSAVFMCKRVLPGMKAKGAGRIINMSSVAAYNGGGPGSSIYAASKAAVMAYSKGLAKEVAASGITVNNVSPGFIGNTMFHATFTSDAARQATIGGIPLGREGTPADVAGAVLYLASELAGYLTGETIEVNGGMMMR</sequence>
<dbReference type="PRINTS" id="PR00081">
    <property type="entry name" value="GDHRDH"/>
</dbReference>
<evidence type="ECO:0000256" key="1">
    <source>
        <dbReference type="ARBA" id="ARBA00006484"/>
    </source>
</evidence>
<proteinExistence type="inferred from homology"/>
<dbReference type="NCBIfam" id="NF005559">
    <property type="entry name" value="PRK07231.1"/>
    <property type="match status" value="1"/>
</dbReference>
<dbReference type="FunFam" id="3.40.50.720:FF:000084">
    <property type="entry name" value="Short-chain dehydrogenase reductase"/>
    <property type="match status" value="1"/>
</dbReference>
<organism evidence="4 5">
    <name type="scientific">Paenibacillus oryzisoli</name>
    <dbReference type="NCBI Taxonomy" id="1850517"/>
    <lineage>
        <taxon>Bacteria</taxon>
        <taxon>Bacillati</taxon>
        <taxon>Bacillota</taxon>
        <taxon>Bacilli</taxon>
        <taxon>Bacillales</taxon>
        <taxon>Paenibacillaceae</taxon>
        <taxon>Paenibacillus</taxon>
    </lineage>
</organism>
<dbReference type="InterPro" id="IPR057326">
    <property type="entry name" value="KR_dom"/>
</dbReference>
<keyword evidence="2" id="KW-0560">Oxidoreductase</keyword>
<dbReference type="SMART" id="SM00822">
    <property type="entry name" value="PKS_KR"/>
    <property type="match status" value="1"/>
</dbReference>
<dbReference type="AlphaFoldDB" id="A0A198ANY0"/>
<evidence type="ECO:0000256" key="2">
    <source>
        <dbReference type="ARBA" id="ARBA00023002"/>
    </source>
</evidence>